<proteinExistence type="predicted"/>
<dbReference type="AlphaFoldDB" id="A0A061SLE2"/>
<name>A0A061SLE2_9CHLO</name>
<feature type="region of interest" description="Disordered" evidence="1">
    <location>
        <begin position="1"/>
        <end position="22"/>
    </location>
</feature>
<feature type="compositionally biased region" description="Pro residues" evidence="1">
    <location>
        <begin position="1"/>
        <end position="19"/>
    </location>
</feature>
<accession>A0A061SLE2</accession>
<reference evidence="2" key="1">
    <citation type="submission" date="2014-05" db="EMBL/GenBank/DDBJ databases">
        <title>The transcriptome of the halophilic microalga Tetraselmis sp. GSL018 isolated from the Great Salt Lake, Utah.</title>
        <authorList>
            <person name="Jinkerson R.E."/>
            <person name="D'Adamo S."/>
            <person name="Posewitz M.C."/>
        </authorList>
    </citation>
    <scope>NUCLEOTIDE SEQUENCE</scope>
    <source>
        <strain evidence="2">GSL018</strain>
    </source>
</reference>
<dbReference type="EMBL" id="GBEZ01001278">
    <property type="protein sequence ID" value="JAC83685.1"/>
    <property type="molecule type" value="Transcribed_RNA"/>
</dbReference>
<organism evidence="2">
    <name type="scientific">Tetraselmis sp. GSL018</name>
    <dbReference type="NCBI Taxonomy" id="582737"/>
    <lineage>
        <taxon>Eukaryota</taxon>
        <taxon>Viridiplantae</taxon>
        <taxon>Chlorophyta</taxon>
        <taxon>core chlorophytes</taxon>
        <taxon>Chlorodendrophyceae</taxon>
        <taxon>Chlorodendrales</taxon>
        <taxon>Chlorodendraceae</taxon>
        <taxon>Tetraselmis</taxon>
    </lineage>
</organism>
<evidence type="ECO:0000313" key="2">
    <source>
        <dbReference type="EMBL" id="JAC83685.1"/>
    </source>
</evidence>
<gene>
    <name evidence="2" type="ORF">TSPGSL018_2763</name>
</gene>
<protein>
    <submittedName>
        <fullName evidence="2">Uncharacterized protein</fullName>
    </submittedName>
</protein>
<sequence>MIRPPAPSRHPLPPLPNPLIGPNHLPSTVGLNTCATLWRNASPHAAPNLPARRSDVWAEQLVASAVGLHSLVGNGEDRNCTVRIAYCTSQKIHFVGERS</sequence>
<evidence type="ECO:0000256" key="1">
    <source>
        <dbReference type="SAM" id="MobiDB-lite"/>
    </source>
</evidence>